<dbReference type="PROSITE" id="PS50208">
    <property type="entry name" value="CASPASE_P20"/>
    <property type="match status" value="1"/>
</dbReference>
<dbReference type="GO" id="GO:0006508">
    <property type="term" value="P:proteolysis"/>
    <property type="evidence" value="ECO:0007669"/>
    <property type="project" value="UniProtKB-KW"/>
</dbReference>
<dbReference type="PROSITE" id="PS50209">
    <property type="entry name" value="CARD"/>
    <property type="match status" value="1"/>
</dbReference>
<evidence type="ECO:0000259" key="8">
    <source>
        <dbReference type="PROSITE" id="PS50207"/>
    </source>
</evidence>
<evidence type="ECO:0000256" key="3">
    <source>
        <dbReference type="ARBA" id="ARBA00022703"/>
    </source>
</evidence>
<keyword evidence="5" id="KW-0788">Thiol protease</keyword>
<dbReference type="EMBL" id="CACVKT020008520">
    <property type="protein sequence ID" value="CAC5415878.1"/>
    <property type="molecule type" value="Genomic_DNA"/>
</dbReference>
<evidence type="ECO:0000256" key="5">
    <source>
        <dbReference type="ARBA" id="ARBA00022807"/>
    </source>
</evidence>
<gene>
    <name evidence="11" type="ORF">MCOR_48536</name>
</gene>
<evidence type="ECO:0000313" key="12">
    <source>
        <dbReference type="Proteomes" id="UP000507470"/>
    </source>
</evidence>
<name>A0A6J8E6Y9_MYTCO</name>
<evidence type="ECO:0000256" key="2">
    <source>
        <dbReference type="ARBA" id="ARBA00022670"/>
    </source>
</evidence>
<keyword evidence="12" id="KW-1185">Reference proteome</keyword>
<proteinExistence type="inferred from homology"/>
<dbReference type="GO" id="GO:0042981">
    <property type="term" value="P:regulation of apoptotic process"/>
    <property type="evidence" value="ECO:0007669"/>
    <property type="project" value="InterPro"/>
</dbReference>
<feature type="domain" description="Caspase family p20" evidence="9">
    <location>
        <begin position="158"/>
        <end position="282"/>
    </location>
</feature>
<dbReference type="InterPro" id="IPR001309">
    <property type="entry name" value="Pept_C14_p20"/>
</dbReference>
<dbReference type="Pfam" id="PF00619">
    <property type="entry name" value="CARD"/>
    <property type="match status" value="1"/>
</dbReference>
<dbReference type="PRINTS" id="PR00376">
    <property type="entry name" value="IL1BCENZYME"/>
</dbReference>
<dbReference type="PANTHER" id="PTHR47901">
    <property type="entry name" value="CASPASE RECRUITMENT DOMAIN-CONTAINING PROTEIN 18"/>
    <property type="match status" value="1"/>
</dbReference>
<keyword evidence="4 11" id="KW-0378">Hydrolase</keyword>
<dbReference type="InterPro" id="IPR001315">
    <property type="entry name" value="CARD"/>
</dbReference>
<dbReference type="InterPro" id="IPR002398">
    <property type="entry name" value="Pept_C14"/>
</dbReference>
<dbReference type="Proteomes" id="UP000507470">
    <property type="component" value="Unassembled WGS sequence"/>
</dbReference>
<dbReference type="InterPro" id="IPR015917">
    <property type="entry name" value="Pept_C14A"/>
</dbReference>
<evidence type="ECO:0000313" key="11">
    <source>
        <dbReference type="EMBL" id="CAC5415878.1"/>
    </source>
</evidence>
<feature type="domain" description="Caspase family p10" evidence="8">
    <location>
        <begin position="357"/>
        <end position="433"/>
    </location>
</feature>
<accession>A0A6J8E6Y9</accession>
<organism evidence="11 12">
    <name type="scientific">Mytilus coruscus</name>
    <name type="common">Sea mussel</name>
    <dbReference type="NCBI Taxonomy" id="42192"/>
    <lineage>
        <taxon>Eukaryota</taxon>
        <taxon>Metazoa</taxon>
        <taxon>Spiralia</taxon>
        <taxon>Lophotrochozoa</taxon>
        <taxon>Mollusca</taxon>
        <taxon>Bivalvia</taxon>
        <taxon>Autobranchia</taxon>
        <taxon>Pteriomorphia</taxon>
        <taxon>Mytilida</taxon>
        <taxon>Mytiloidea</taxon>
        <taxon>Mytilidae</taxon>
        <taxon>Mytilinae</taxon>
        <taxon>Mytilus</taxon>
    </lineage>
</organism>
<protein>
    <submittedName>
        <fullName evidence="11">CASP2</fullName>
        <ecNumber evidence="11">3.4.22.55</ecNumber>
    </submittedName>
</protein>
<dbReference type="Gene3D" id="1.10.533.10">
    <property type="entry name" value="Death Domain, Fas"/>
    <property type="match status" value="1"/>
</dbReference>
<dbReference type="AlphaFoldDB" id="A0A6J8E6Y9"/>
<dbReference type="PANTHER" id="PTHR47901:SF8">
    <property type="entry name" value="CASPASE-3"/>
    <property type="match status" value="1"/>
</dbReference>
<feature type="domain" description="CARD" evidence="10">
    <location>
        <begin position="21"/>
        <end position="101"/>
    </location>
</feature>
<dbReference type="SUPFAM" id="SSF47986">
    <property type="entry name" value="DEATH domain"/>
    <property type="match status" value="1"/>
</dbReference>
<dbReference type="PROSITE" id="PS50207">
    <property type="entry name" value="CASPASE_P10"/>
    <property type="match status" value="1"/>
</dbReference>
<dbReference type="CDD" id="cd01671">
    <property type="entry name" value="CARD"/>
    <property type="match status" value="1"/>
</dbReference>
<dbReference type="Pfam" id="PF00656">
    <property type="entry name" value="Peptidase_C14"/>
    <property type="match status" value="1"/>
</dbReference>
<sequence length="445" mass="52053">MTYIRVYKIRSIMDWKKAFAKNRVEIVKNLANPNNVADSLFSDRVFTEEMRDGVQQEPETEKKTRMILDTLHRRGQRSVKSLYNAFQETGNDHLADLLLPYAKIIEQKENFNDPKAWPPEKSEQTVMEEHEVFKIKDLKSPLLHDYNKEDVYKLCGEKRGKVFIMNNRFLNTSWEREGSDIDVKNLTDLFQQLHFEVVTKTDTPAKEIFEFLIEERNKIKNWKEVECIVLIFMSHGTCGYIYGNDRKPIKLSDLTEVFDSEHCLGLDDKPRLVFVQACRGVTDQEKMTELCVKVENQKIQPNSCDELDSETFHDEKPTQIKHPSADFFIAYATPEEHEWSTTYNKCFPYNGSLKNKCSKLMGHPPYRHIESGSWFLNAVVWTFKYHAKREELQHLLIRVNRLVAKGKGSASFGQKLTVSEVKSNLRKKFYFFPGVYGDSPQLFNE</sequence>
<dbReference type="GO" id="GO:0006915">
    <property type="term" value="P:apoptotic process"/>
    <property type="evidence" value="ECO:0007669"/>
    <property type="project" value="UniProtKB-KW"/>
</dbReference>
<dbReference type="EC" id="3.4.22.55" evidence="11"/>
<evidence type="ECO:0000256" key="1">
    <source>
        <dbReference type="ARBA" id="ARBA00010134"/>
    </source>
</evidence>
<dbReference type="InterPro" id="IPR002138">
    <property type="entry name" value="Pept_C14_p10"/>
</dbReference>
<evidence type="ECO:0000256" key="7">
    <source>
        <dbReference type="RuleBase" id="RU003971"/>
    </source>
</evidence>
<dbReference type="SMART" id="SM00114">
    <property type="entry name" value="CARD"/>
    <property type="match status" value="1"/>
</dbReference>
<evidence type="ECO:0000256" key="6">
    <source>
        <dbReference type="ARBA" id="ARBA00023145"/>
    </source>
</evidence>
<dbReference type="GO" id="GO:0004197">
    <property type="term" value="F:cysteine-type endopeptidase activity"/>
    <property type="evidence" value="ECO:0007669"/>
    <property type="project" value="InterPro"/>
</dbReference>
<keyword evidence="6" id="KW-0865">Zymogen</keyword>
<evidence type="ECO:0000256" key="4">
    <source>
        <dbReference type="ARBA" id="ARBA00022801"/>
    </source>
</evidence>
<dbReference type="SUPFAM" id="SSF52129">
    <property type="entry name" value="Caspase-like"/>
    <property type="match status" value="1"/>
</dbReference>
<evidence type="ECO:0000259" key="10">
    <source>
        <dbReference type="PROSITE" id="PS50209"/>
    </source>
</evidence>
<dbReference type="Gene3D" id="3.40.50.1460">
    <property type="match status" value="1"/>
</dbReference>
<keyword evidence="3" id="KW-0053">Apoptosis</keyword>
<dbReference type="InterPro" id="IPR029030">
    <property type="entry name" value="Caspase-like_dom_sf"/>
</dbReference>
<reference evidence="11 12" key="1">
    <citation type="submission" date="2020-06" db="EMBL/GenBank/DDBJ databases">
        <authorList>
            <person name="Li R."/>
            <person name="Bekaert M."/>
        </authorList>
    </citation>
    <scope>NUCLEOTIDE SEQUENCE [LARGE SCALE GENOMIC DNA]</scope>
    <source>
        <strain evidence="12">wild</strain>
    </source>
</reference>
<dbReference type="InterPro" id="IPR011029">
    <property type="entry name" value="DEATH-like_dom_sf"/>
</dbReference>
<comment type="similarity">
    <text evidence="1 7">Belongs to the peptidase C14A family.</text>
</comment>
<dbReference type="SMART" id="SM00115">
    <property type="entry name" value="CASc"/>
    <property type="match status" value="1"/>
</dbReference>
<dbReference type="InterPro" id="IPR011600">
    <property type="entry name" value="Pept_C14_caspase"/>
</dbReference>
<dbReference type="OrthoDB" id="6063284at2759"/>
<evidence type="ECO:0000259" key="9">
    <source>
        <dbReference type="PROSITE" id="PS50208"/>
    </source>
</evidence>
<keyword evidence="2" id="KW-0645">Protease</keyword>